<keyword evidence="9" id="KW-0472">Membrane</keyword>
<dbReference type="GO" id="GO:0050918">
    <property type="term" value="P:positive chemotaxis"/>
    <property type="evidence" value="ECO:0007669"/>
    <property type="project" value="TreeGrafter"/>
</dbReference>
<evidence type="ECO:0000256" key="1">
    <source>
        <dbReference type="ARBA" id="ARBA00004117"/>
    </source>
</evidence>
<sequence>MERILSQEEISELLTAVKHGDIEPEPEETAFSDSGSVCRLDLVRAGSNNELRLNNLDLILDSFARNYAITLTNRIQQPANVKRTAISSMECESYLNHLKDGAAIGVYKLEPLRHGILVVFESELSFAMVELLLGGNLGTKSRTAQRPLTSIELNILDNSIGDASLDLVKALGDLEELTIEPQGIQNNPRMVNLIPADAMTIVAKLNVEMNGASGQMHLVIPNSVIDPLREKLQARDQPDNLGDNGWQKHLRRELPLVQVEMSAELGTINLEMRDFINFQVGDIIDLPWSPSEPLTIHVEGRPKYFAQAGIRNGNKAVRISGIYQEGAEHGN</sequence>
<evidence type="ECO:0000256" key="4">
    <source>
        <dbReference type="ARBA" id="ARBA00021898"/>
    </source>
</evidence>
<evidence type="ECO:0000256" key="9">
    <source>
        <dbReference type="ARBA" id="ARBA00023136"/>
    </source>
</evidence>
<comment type="similarity">
    <text evidence="3">Belongs to the FliM family.</text>
</comment>
<dbReference type="Pfam" id="PF01052">
    <property type="entry name" value="FliMN_C"/>
    <property type="match status" value="1"/>
</dbReference>
<evidence type="ECO:0000256" key="12">
    <source>
        <dbReference type="NCBIfam" id="TIGR01397"/>
    </source>
</evidence>
<evidence type="ECO:0000256" key="5">
    <source>
        <dbReference type="ARBA" id="ARBA00022475"/>
    </source>
</evidence>
<evidence type="ECO:0000256" key="3">
    <source>
        <dbReference type="ARBA" id="ARBA00011049"/>
    </source>
</evidence>
<dbReference type="GO" id="GO:0009425">
    <property type="term" value="C:bacterial-type flagellum basal body"/>
    <property type="evidence" value="ECO:0007669"/>
    <property type="project" value="UniProtKB-SubCell"/>
</dbReference>
<evidence type="ECO:0000256" key="10">
    <source>
        <dbReference type="ARBA" id="ARBA00023143"/>
    </source>
</evidence>
<evidence type="ECO:0000256" key="7">
    <source>
        <dbReference type="ARBA" id="ARBA00022519"/>
    </source>
</evidence>
<dbReference type="InterPro" id="IPR028976">
    <property type="entry name" value="CheC-like_sf"/>
</dbReference>
<keyword evidence="10" id="KW-0975">Bacterial flagellum</keyword>
<keyword evidence="14" id="KW-0966">Cell projection</keyword>
<comment type="function">
    <text evidence="11">FliM is one of three proteins (FliG, FliN, FliM) that forms the rotor-mounted switch complex (C ring), located at the base of the basal body. This complex interacts with the CheY and CheZ chemotaxis proteins, in addition to contacting components of the motor that determine the direction of flagellar rotation.</text>
</comment>
<proteinExistence type="inferred from homology"/>
<dbReference type="STRING" id="1969733.B5V00_01210"/>
<dbReference type="PRINTS" id="PR00955">
    <property type="entry name" value="FLGMOTORFLIM"/>
</dbReference>
<dbReference type="Proteomes" id="UP000193136">
    <property type="component" value="Unassembled WGS sequence"/>
</dbReference>
<comment type="caution">
    <text evidence="14">The sequence shown here is derived from an EMBL/GenBank/DDBJ whole genome shotgun (WGS) entry which is preliminary data.</text>
</comment>
<dbReference type="CDD" id="cd17908">
    <property type="entry name" value="FliM"/>
    <property type="match status" value="1"/>
</dbReference>
<keyword evidence="8" id="KW-0283">Flagellar rotation</keyword>
<keyword evidence="7" id="KW-0997">Cell inner membrane</keyword>
<evidence type="ECO:0000256" key="8">
    <source>
        <dbReference type="ARBA" id="ARBA00022779"/>
    </source>
</evidence>
<dbReference type="PANTHER" id="PTHR30034:SF3">
    <property type="entry name" value="FLAGELLAR MOTOR SWITCH PROTEIN FLIM"/>
    <property type="match status" value="1"/>
</dbReference>
<evidence type="ECO:0000313" key="15">
    <source>
        <dbReference type="Proteomes" id="UP000193136"/>
    </source>
</evidence>
<keyword evidence="6" id="KW-0145">Chemotaxis</keyword>
<dbReference type="EMBL" id="NAAD01000001">
    <property type="protein sequence ID" value="ORJ63513.1"/>
    <property type="molecule type" value="Genomic_DNA"/>
</dbReference>
<dbReference type="RefSeq" id="WP_085008685.1">
    <property type="nucleotide sequence ID" value="NZ_NAAD01000001.1"/>
</dbReference>
<dbReference type="InterPro" id="IPR036429">
    <property type="entry name" value="SpoA-like_sf"/>
</dbReference>
<dbReference type="GO" id="GO:0005886">
    <property type="term" value="C:plasma membrane"/>
    <property type="evidence" value="ECO:0007669"/>
    <property type="project" value="UniProtKB-SubCell"/>
</dbReference>
<evidence type="ECO:0000256" key="2">
    <source>
        <dbReference type="ARBA" id="ARBA00004417"/>
    </source>
</evidence>
<keyword evidence="15" id="KW-1185">Reference proteome</keyword>
<reference evidence="14 15" key="1">
    <citation type="submission" date="2017-03" db="EMBL/GenBank/DDBJ databases">
        <title>Genome sequence of Geothermobacter sp. EPR-M, Deep-Sea Iron Reducer.</title>
        <authorList>
            <person name="Tully B."/>
            <person name="Savalia P."/>
            <person name="Abuyen K."/>
            <person name="Baughan C."/>
            <person name="Romero E."/>
            <person name="Ronkowski C."/>
            <person name="Torres B."/>
            <person name="Tremblay J."/>
            <person name="Trujillo A."/>
            <person name="Tyler M."/>
            <person name="Perez-Rodriguez I."/>
            <person name="Amend J."/>
        </authorList>
    </citation>
    <scope>NUCLEOTIDE SEQUENCE [LARGE SCALE GENOMIC DNA]</scope>
    <source>
        <strain evidence="14 15">EPR-M</strain>
    </source>
</reference>
<dbReference type="Pfam" id="PF02154">
    <property type="entry name" value="FliM"/>
    <property type="match status" value="1"/>
</dbReference>
<dbReference type="Gene3D" id="3.40.1550.10">
    <property type="entry name" value="CheC-like"/>
    <property type="match status" value="1"/>
</dbReference>
<dbReference type="SUPFAM" id="SSF103039">
    <property type="entry name" value="CheC-like"/>
    <property type="match status" value="1"/>
</dbReference>
<dbReference type="Gene3D" id="2.30.330.10">
    <property type="entry name" value="SpoA-like"/>
    <property type="match status" value="1"/>
</dbReference>
<dbReference type="GO" id="GO:0003774">
    <property type="term" value="F:cytoskeletal motor activity"/>
    <property type="evidence" value="ECO:0007669"/>
    <property type="project" value="InterPro"/>
</dbReference>
<name>A0A1X0YEK3_9BACT</name>
<evidence type="ECO:0000256" key="6">
    <source>
        <dbReference type="ARBA" id="ARBA00022500"/>
    </source>
</evidence>
<gene>
    <name evidence="14" type="ORF">B5V00_01210</name>
</gene>
<protein>
    <recommendedName>
        <fullName evidence="4 12">Flagellar motor switch protein FliM</fullName>
    </recommendedName>
</protein>
<dbReference type="OrthoDB" id="9806941at2"/>
<evidence type="ECO:0000256" key="11">
    <source>
        <dbReference type="ARBA" id="ARBA00025044"/>
    </source>
</evidence>
<keyword evidence="14" id="KW-0969">Cilium</keyword>
<dbReference type="SUPFAM" id="SSF101801">
    <property type="entry name" value="Surface presentation of antigens (SPOA)"/>
    <property type="match status" value="1"/>
</dbReference>
<dbReference type="GO" id="GO:0071978">
    <property type="term" value="P:bacterial-type flagellum-dependent swarming motility"/>
    <property type="evidence" value="ECO:0007669"/>
    <property type="project" value="TreeGrafter"/>
</dbReference>
<dbReference type="InterPro" id="IPR001689">
    <property type="entry name" value="Flag_FliM"/>
</dbReference>
<dbReference type="PIRSF" id="PIRSF002888">
    <property type="entry name" value="FliM"/>
    <property type="match status" value="1"/>
</dbReference>
<evidence type="ECO:0000313" key="14">
    <source>
        <dbReference type="EMBL" id="ORJ63513.1"/>
    </source>
</evidence>
<dbReference type="PANTHER" id="PTHR30034">
    <property type="entry name" value="FLAGELLAR MOTOR SWITCH PROTEIN FLIM"/>
    <property type="match status" value="1"/>
</dbReference>
<feature type="domain" description="Flagellar motor switch protein FliN-like C-terminal" evidence="13">
    <location>
        <begin position="256"/>
        <end position="322"/>
    </location>
</feature>
<comment type="subcellular location">
    <subcellularLocation>
        <location evidence="1">Bacterial flagellum basal body</location>
    </subcellularLocation>
    <subcellularLocation>
        <location evidence="2">Cell inner membrane</location>
        <topology evidence="2">Peripheral membrane protein</topology>
    </subcellularLocation>
</comment>
<accession>A0A1X0YEK3</accession>
<dbReference type="NCBIfam" id="TIGR01397">
    <property type="entry name" value="fliM_switch"/>
    <property type="match status" value="1"/>
</dbReference>
<keyword evidence="14" id="KW-0282">Flagellum</keyword>
<dbReference type="InterPro" id="IPR001543">
    <property type="entry name" value="FliN-like_C"/>
</dbReference>
<evidence type="ECO:0000259" key="13">
    <source>
        <dbReference type="Pfam" id="PF01052"/>
    </source>
</evidence>
<keyword evidence="5" id="KW-1003">Cell membrane</keyword>
<organism evidence="14 15">
    <name type="scientific">Geothermobacter hydrogeniphilus</name>
    <dbReference type="NCBI Taxonomy" id="1969733"/>
    <lineage>
        <taxon>Bacteria</taxon>
        <taxon>Pseudomonadati</taxon>
        <taxon>Thermodesulfobacteriota</taxon>
        <taxon>Desulfuromonadia</taxon>
        <taxon>Desulfuromonadales</taxon>
        <taxon>Geothermobacteraceae</taxon>
        <taxon>Geothermobacter</taxon>
    </lineage>
</organism>
<dbReference type="AlphaFoldDB" id="A0A1X0YEK3"/>